<dbReference type="Gene3D" id="3.55.50.30">
    <property type="match status" value="1"/>
</dbReference>
<dbReference type="Pfam" id="PF04773">
    <property type="entry name" value="FecR"/>
    <property type="match status" value="1"/>
</dbReference>
<keyword evidence="1" id="KW-0472">Membrane</keyword>
<dbReference type="InterPro" id="IPR032508">
    <property type="entry name" value="FecR_C"/>
</dbReference>
<evidence type="ECO:0000259" key="3">
    <source>
        <dbReference type="Pfam" id="PF16344"/>
    </source>
</evidence>
<evidence type="ECO:0000259" key="2">
    <source>
        <dbReference type="Pfam" id="PF04773"/>
    </source>
</evidence>
<evidence type="ECO:0000313" key="4">
    <source>
        <dbReference type="EMBL" id="SIS55285.1"/>
    </source>
</evidence>
<protein>
    <submittedName>
        <fullName evidence="4">FecR family protein</fullName>
    </submittedName>
</protein>
<dbReference type="Proteomes" id="UP000185728">
    <property type="component" value="Unassembled WGS sequence"/>
</dbReference>
<dbReference type="Gene3D" id="2.60.120.1440">
    <property type="match status" value="1"/>
</dbReference>
<reference evidence="4 5" key="1">
    <citation type="submission" date="2017-01" db="EMBL/GenBank/DDBJ databases">
        <authorList>
            <person name="Varghese N."/>
            <person name="Submissions S."/>
        </authorList>
    </citation>
    <scope>NUCLEOTIDE SEQUENCE [LARGE SCALE GENOMIC DNA]</scope>
    <source>
        <strain evidence="4 5">DSM 2061</strain>
    </source>
</reference>
<dbReference type="InterPro" id="IPR006860">
    <property type="entry name" value="FecR"/>
</dbReference>
<gene>
    <name evidence="4" type="ORF">SAMN05421766_102697</name>
</gene>
<feature type="domain" description="Protein FecR C-terminal" evidence="3">
    <location>
        <begin position="304"/>
        <end position="371"/>
    </location>
</feature>
<dbReference type="PIRSF" id="PIRSF018266">
    <property type="entry name" value="FecR"/>
    <property type="match status" value="1"/>
</dbReference>
<comment type="caution">
    <text evidence="4">The sequence shown here is derived from an EMBL/GenBank/DDBJ whole genome shotgun (WGS) entry which is preliminary data.</text>
</comment>
<dbReference type="Pfam" id="PF16344">
    <property type="entry name" value="FecR_C"/>
    <property type="match status" value="1"/>
</dbReference>
<accession>A0ABY1KRI1</accession>
<dbReference type="PANTHER" id="PTHR30273">
    <property type="entry name" value="PERIPLASMIC SIGNAL SENSOR AND SIGMA FACTOR ACTIVATOR FECR-RELATED"/>
    <property type="match status" value="1"/>
</dbReference>
<dbReference type="InterPro" id="IPR012373">
    <property type="entry name" value="Ferrdict_sens_TM"/>
</dbReference>
<organism evidence="4 5">
    <name type="scientific">Zobellia uliginosa</name>
    <dbReference type="NCBI Taxonomy" id="143224"/>
    <lineage>
        <taxon>Bacteria</taxon>
        <taxon>Pseudomonadati</taxon>
        <taxon>Bacteroidota</taxon>
        <taxon>Flavobacteriia</taxon>
        <taxon>Flavobacteriales</taxon>
        <taxon>Flavobacteriaceae</taxon>
        <taxon>Zobellia</taxon>
    </lineage>
</organism>
<keyword evidence="1" id="KW-0812">Transmembrane</keyword>
<proteinExistence type="predicted"/>
<feature type="domain" description="FecR protein" evidence="2">
    <location>
        <begin position="163"/>
        <end position="256"/>
    </location>
</feature>
<feature type="transmembrane region" description="Helical" evidence="1">
    <location>
        <begin position="75"/>
        <end position="94"/>
    </location>
</feature>
<dbReference type="PANTHER" id="PTHR30273:SF2">
    <property type="entry name" value="PROTEIN FECR"/>
    <property type="match status" value="1"/>
</dbReference>
<keyword evidence="1" id="KW-1133">Transmembrane helix</keyword>
<keyword evidence="5" id="KW-1185">Reference proteome</keyword>
<dbReference type="EMBL" id="FTOB01000002">
    <property type="protein sequence ID" value="SIS55285.1"/>
    <property type="molecule type" value="Genomic_DNA"/>
</dbReference>
<dbReference type="RefSeq" id="WP_175609868.1">
    <property type="nucleotide sequence ID" value="NZ_FTOB01000002.1"/>
</dbReference>
<evidence type="ECO:0000313" key="5">
    <source>
        <dbReference type="Proteomes" id="UP000185728"/>
    </source>
</evidence>
<evidence type="ECO:0000256" key="1">
    <source>
        <dbReference type="SAM" id="Phobius"/>
    </source>
</evidence>
<name>A0ABY1KRI1_9FLAO</name>
<sequence>MNAKSAKKLFKKYLNNECSPEEKELLDRFLESYQDKDAFLSEFSFDEGSQEELWQKIAEKTTLEKKNGSYFNRFVFKYAAVFIALLGLVTFFNVQRKDTVKAPALLIEDNAIVLKTGDDRTQEIVIGGGETITDAEGNILASQSDDQMVYHAKSTTELVYNEIIVPKGKRFELKLSDGTLVHLNADTSLKYPVSFIAGQDRKVFLNGEAYFEVAKDPDHKFTVVANDMDVQVLGTHFNVSSYANEENYTVLAEGSVAINDKRSDGGDGEPSILKPGQKAAMAKDALVISEVDISDYLNWRNGDLSFNNETFGAIIKKIERRYGVRIENGYAELEPVRFRGVFKNETIQDLLDTFKESAEFDYEITNNQIRIKKPLL</sequence>